<accession>A0A813J765</accession>
<sequence>VALIADDTEEPAWRSAIQESSAQLRDEIGRWISGEGQSTASRLASIEEALSREHKELLAALQSHEELQEDTRQRDSEVERVAEELCQLQRWAEKE</sequence>
<evidence type="ECO:0000313" key="1">
    <source>
        <dbReference type="EMBL" id="CAE8666843.1"/>
    </source>
</evidence>
<dbReference type="AlphaFoldDB" id="A0A813J765"/>
<feature type="non-terminal residue" evidence="1">
    <location>
        <position position="95"/>
    </location>
</feature>
<reference evidence="1" key="1">
    <citation type="submission" date="2021-02" db="EMBL/GenBank/DDBJ databases">
        <authorList>
            <person name="Dougan E. K."/>
            <person name="Rhodes N."/>
            <person name="Thang M."/>
            <person name="Chan C."/>
        </authorList>
    </citation>
    <scope>NUCLEOTIDE SEQUENCE</scope>
</reference>
<protein>
    <submittedName>
        <fullName evidence="1">Uncharacterized protein</fullName>
    </submittedName>
</protein>
<feature type="non-terminal residue" evidence="1">
    <location>
        <position position="1"/>
    </location>
</feature>
<evidence type="ECO:0000313" key="2">
    <source>
        <dbReference type="Proteomes" id="UP000626109"/>
    </source>
</evidence>
<comment type="caution">
    <text evidence="1">The sequence shown here is derived from an EMBL/GenBank/DDBJ whole genome shotgun (WGS) entry which is preliminary data.</text>
</comment>
<dbReference type="Proteomes" id="UP000626109">
    <property type="component" value="Unassembled WGS sequence"/>
</dbReference>
<gene>
    <name evidence="1" type="ORF">PGLA2088_LOCUS16413</name>
</gene>
<organism evidence="1 2">
    <name type="scientific">Polarella glacialis</name>
    <name type="common">Dinoflagellate</name>
    <dbReference type="NCBI Taxonomy" id="89957"/>
    <lineage>
        <taxon>Eukaryota</taxon>
        <taxon>Sar</taxon>
        <taxon>Alveolata</taxon>
        <taxon>Dinophyceae</taxon>
        <taxon>Suessiales</taxon>
        <taxon>Suessiaceae</taxon>
        <taxon>Polarella</taxon>
    </lineage>
</organism>
<name>A0A813J765_POLGL</name>
<proteinExistence type="predicted"/>
<dbReference type="EMBL" id="CAJNNW010020743">
    <property type="protein sequence ID" value="CAE8666843.1"/>
    <property type="molecule type" value="Genomic_DNA"/>
</dbReference>